<feature type="transmembrane region" description="Helical" evidence="9">
    <location>
        <begin position="447"/>
        <end position="464"/>
    </location>
</feature>
<comment type="similarity">
    <text evidence="2">Belongs to the amino acid-polyamine-organocation (APC) superfamily. Basic amino acid/polyamine antiporter (APA) (TC 2.A.3.2) family.</text>
</comment>
<comment type="subcellular location">
    <subcellularLocation>
        <location evidence="1">Cell membrane</location>
        <topology evidence="1">Multi-pass membrane protein</topology>
    </subcellularLocation>
</comment>
<dbReference type="InterPro" id="IPR004754">
    <property type="entry name" value="Amino_acid_antiprt"/>
</dbReference>
<dbReference type="NCBIfam" id="TIGR00905">
    <property type="entry name" value="2A0302"/>
    <property type="match status" value="1"/>
</dbReference>
<name>A0A1H9D315_9LACT</name>
<feature type="transmembrane region" description="Helical" evidence="9">
    <location>
        <begin position="277"/>
        <end position="299"/>
    </location>
</feature>
<dbReference type="InterPro" id="IPR050367">
    <property type="entry name" value="APC_superfamily"/>
</dbReference>
<evidence type="ECO:0000313" key="10">
    <source>
        <dbReference type="EMBL" id="SEQ07880.1"/>
    </source>
</evidence>
<dbReference type="GO" id="GO:0005886">
    <property type="term" value="C:plasma membrane"/>
    <property type="evidence" value="ECO:0007669"/>
    <property type="project" value="UniProtKB-SubCell"/>
</dbReference>
<protein>
    <submittedName>
        <fullName evidence="10">Arginine:ornithine antiporter, APA family</fullName>
    </submittedName>
</protein>
<feature type="transmembrane region" description="Helical" evidence="9">
    <location>
        <begin position="234"/>
        <end position="257"/>
    </location>
</feature>
<dbReference type="Pfam" id="PF13520">
    <property type="entry name" value="AA_permease_2"/>
    <property type="match status" value="1"/>
</dbReference>
<proteinExistence type="inferred from homology"/>
<evidence type="ECO:0000256" key="5">
    <source>
        <dbReference type="ARBA" id="ARBA00022692"/>
    </source>
</evidence>
<keyword evidence="11" id="KW-1185">Reference proteome</keyword>
<feature type="transmembrane region" description="Helical" evidence="9">
    <location>
        <begin position="102"/>
        <end position="119"/>
    </location>
</feature>
<evidence type="ECO:0000256" key="3">
    <source>
        <dbReference type="ARBA" id="ARBA00022448"/>
    </source>
</evidence>
<sequence length="467" mass="51833">MNQDNKMGFWSLMGLIITTIIGSGIFNLSKEMASVASQAGVMIGWLITGVGMGCLALAMQEVSRRRPDLESGIFNYARAGFGEYIGFNSAWGYWISSLIKNAAYGTLIFSALSYFFPYFEDGQNLYSFLGASLLLWLIHGLISRGVRQAELVNAIILLAKLAPIIVFLILALTAFRFDLFQVDFWGQLDQNIQLGSLSQQVKETMLVSVFSFIGLESAVAFSGKAQDQRQVGTATVLAFCSVTLIYAAVTILSFGILSREEIVQLPNPSLAYLMEALIGRPGAIFVNIGVIFSIFGAWFSSTLLNEEVVYQAAHLGLFPAYFDQRNQRLISMRSLTVSNGLIQLLFLSFLLIPNAYSNLTKLSSASILFSYTCMALYLVKLNAKQTEASSQTKTSSLIAWVASIYMIWLIYASGRTYLILSVLLLFPGSLLYMGLQWQKGRKVFKNYEWIIFIILLLGFCYSLAQLI</sequence>
<keyword evidence="3" id="KW-0813">Transport</keyword>
<keyword evidence="7 9" id="KW-1133">Transmembrane helix</keyword>
<dbReference type="PIRSF" id="PIRSF006060">
    <property type="entry name" value="AA_transporter"/>
    <property type="match status" value="1"/>
</dbReference>
<feature type="transmembrane region" description="Helical" evidence="9">
    <location>
        <begin position="362"/>
        <end position="382"/>
    </location>
</feature>
<gene>
    <name evidence="10" type="ORF">SAMN04488558_10511</name>
</gene>
<accession>A0A1H9D315</accession>
<dbReference type="STRING" id="89093.SAMN04488558_10511"/>
<keyword evidence="5 9" id="KW-0812">Transmembrane</keyword>
<dbReference type="OrthoDB" id="9762947at2"/>
<feature type="transmembrane region" description="Helical" evidence="9">
    <location>
        <begin position="417"/>
        <end position="435"/>
    </location>
</feature>
<keyword evidence="4" id="KW-1003">Cell membrane</keyword>
<organism evidence="10 11">
    <name type="scientific">Ignavigranum ruoffiae</name>
    <dbReference type="NCBI Taxonomy" id="89093"/>
    <lineage>
        <taxon>Bacteria</taxon>
        <taxon>Bacillati</taxon>
        <taxon>Bacillota</taxon>
        <taxon>Bacilli</taxon>
        <taxon>Lactobacillales</taxon>
        <taxon>Aerococcaceae</taxon>
        <taxon>Ignavigranum</taxon>
    </lineage>
</organism>
<dbReference type="EMBL" id="FOEN01000005">
    <property type="protein sequence ID" value="SEQ07880.1"/>
    <property type="molecule type" value="Genomic_DNA"/>
</dbReference>
<feature type="transmembrane region" description="Helical" evidence="9">
    <location>
        <begin position="204"/>
        <end position="222"/>
    </location>
</feature>
<feature type="transmembrane region" description="Helical" evidence="9">
    <location>
        <begin position="154"/>
        <end position="175"/>
    </location>
</feature>
<dbReference type="PANTHER" id="PTHR42770">
    <property type="entry name" value="AMINO ACID TRANSPORTER-RELATED"/>
    <property type="match status" value="1"/>
</dbReference>
<keyword evidence="8 9" id="KW-0472">Membrane</keyword>
<feature type="transmembrane region" description="Helical" evidence="9">
    <location>
        <begin position="394"/>
        <end position="411"/>
    </location>
</feature>
<evidence type="ECO:0000256" key="7">
    <source>
        <dbReference type="ARBA" id="ARBA00022989"/>
    </source>
</evidence>
<dbReference type="InterPro" id="IPR002293">
    <property type="entry name" value="AA/rel_permease1"/>
</dbReference>
<dbReference type="Gene3D" id="1.20.1740.10">
    <property type="entry name" value="Amino acid/polyamine transporter I"/>
    <property type="match status" value="1"/>
</dbReference>
<evidence type="ECO:0000256" key="8">
    <source>
        <dbReference type="ARBA" id="ARBA00023136"/>
    </source>
</evidence>
<feature type="transmembrane region" description="Helical" evidence="9">
    <location>
        <begin position="35"/>
        <end position="58"/>
    </location>
</feature>
<dbReference type="PANTHER" id="PTHR42770:SF4">
    <property type="entry name" value="ARGININE_ORNITHINE ANTIPORTER-RELATED"/>
    <property type="match status" value="1"/>
</dbReference>
<keyword evidence="6" id="KW-0029">Amino-acid transport</keyword>
<evidence type="ECO:0000313" key="11">
    <source>
        <dbReference type="Proteomes" id="UP000198833"/>
    </source>
</evidence>
<dbReference type="RefSeq" id="WP_092571435.1">
    <property type="nucleotide sequence ID" value="NZ_CALUDV010000001.1"/>
</dbReference>
<evidence type="ECO:0000256" key="4">
    <source>
        <dbReference type="ARBA" id="ARBA00022475"/>
    </source>
</evidence>
<dbReference type="Proteomes" id="UP000198833">
    <property type="component" value="Unassembled WGS sequence"/>
</dbReference>
<evidence type="ECO:0000256" key="6">
    <source>
        <dbReference type="ARBA" id="ARBA00022970"/>
    </source>
</evidence>
<evidence type="ECO:0000256" key="9">
    <source>
        <dbReference type="SAM" id="Phobius"/>
    </source>
</evidence>
<dbReference type="GO" id="GO:0006865">
    <property type="term" value="P:amino acid transport"/>
    <property type="evidence" value="ECO:0007669"/>
    <property type="project" value="UniProtKB-KW"/>
</dbReference>
<feature type="transmembrane region" description="Helical" evidence="9">
    <location>
        <begin position="125"/>
        <end position="142"/>
    </location>
</feature>
<evidence type="ECO:0000256" key="1">
    <source>
        <dbReference type="ARBA" id="ARBA00004651"/>
    </source>
</evidence>
<feature type="transmembrane region" description="Helical" evidence="9">
    <location>
        <begin position="7"/>
        <end position="29"/>
    </location>
</feature>
<dbReference type="GO" id="GO:0022857">
    <property type="term" value="F:transmembrane transporter activity"/>
    <property type="evidence" value="ECO:0007669"/>
    <property type="project" value="InterPro"/>
</dbReference>
<dbReference type="AlphaFoldDB" id="A0A1H9D315"/>
<feature type="transmembrane region" description="Helical" evidence="9">
    <location>
        <begin position="335"/>
        <end position="356"/>
    </location>
</feature>
<reference evidence="10 11" key="1">
    <citation type="submission" date="2016-10" db="EMBL/GenBank/DDBJ databases">
        <authorList>
            <person name="de Groot N.N."/>
        </authorList>
    </citation>
    <scope>NUCLEOTIDE SEQUENCE [LARGE SCALE GENOMIC DNA]</scope>
    <source>
        <strain evidence="10 11">DSM 15695</strain>
    </source>
</reference>
<evidence type="ECO:0000256" key="2">
    <source>
        <dbReference type="ARBA" id="ARBA00008220"/>
    </source>
</evidence>